<feature type="binding site" evidence="14">
    <location>
        <position position="294"/>
    </location>
    <ligand>
        <name>substrate</name>
    </ligand>
</feature>
<evidence type="ECO:0000256" key="3">
    <source>
        <dbReference type="ARBA" id="ARBA00004910"/>
    </source>
</evidence>
<feature type="binding site" evidence="15">
    <location>
        <position position="69"/>
    </location>
    <ligand>
        <name>Zn(2+)</name>
        <dbReference type="ChEBI" id="CHEBI:29105"/>
        <note>catalytic</note>
    </ligand>
</feature>
<dbReference type="PANTHER" id="PTHR38011:SF7">
    <property type="entry name" value="2,5-DIAMINO-6-RIBOSYLAMINO-4(3H)-PYRIMIDINONE 5'-PHOSPHATE REDUCTASE"/>
    <property type="match status" value="1"/>
</dbReference>
<dbReference type="InterPro" id="IPR011549">
    <property type="entry name" value="RibD_C"/>
</dbReference>
<dbReference type="GO" id="GO:0008703">
    <property type="term" value="F:5-amino-6-(5-phosphoribosylamino)uracil reductase activity"/>
    <property type="evidence" value="ECO:0007669"/>
    <property type="project" value="UniProtKB-EC"/>
</dbReference>
<comment type="catalytic activity">
    <reaction evidence="12">
        <text>2,5-diamino-6-hydroxy-4-(5-phosphoribosylamino)-pyrimidine + H2O + H(+) = 5-amino-6-(5-phospho-D-ribosylamino)uracil + NH4(+)</text>
        <dbReference type="Rhea" id="RHEA:21868"/>
        <dbReference type="ChEBI" id="CHEBI:15377"/>
        <dbReference type="ChEBI" id="CHEBI:15378"/>
        <dbReference type="ChEBI" id="CHEBI:28938"/>
        <dbReference type="ChEBI" id="CHEBI:58453"/>
        <dbReference type="ChEBI" id="CHEBI:58614"/>
        <dbReference type="EC" id="3.5.4.26"/>
    </reaction>
</comment>
<feature type="binding site" evidence="14">
    <location>
        <position position="221"/>
    </location>
    <ligand>
        <name>NADP(+)</name>
        <dbReference type="ChEBI" id="CHEBI:58349"/>
    </ligand>
</feature>
<feature type="binding site" evidence="14">
    <location>
        <position position="166"/>
    </location>
    <ligand>
        <name>substrate</name>
    </ligand>
</feature>
<comment type="similarity">
    <text evidence="4 12">In the N-terminal section; belongs to the cytidine and deoxycytidylate deaminase family.</text>
</comment>
<evidence type="ECO:0000256" key="15">
    <source>
        <dbReference type="PIRSR" id="PIRSR006769-3"/>
    </source>
</evidence>
<dbReference type="PROSITE" id="PS51747">
    <property type="entry name" value="CYT_DCMP_DEAMINASES_2"/>
    <property type="match status" value="1"/>
</dbReference>
<evidence type="ECO:0000256" key="10">
    <source>
        <dbReference type="ARBA" id="ARBA00023002"/>
    </source>
</evidence>
<dbReference type="EMBL" id="WIVE01000001">
    <property type="protein sequence ID" value="MQX35049.1"/>
    <property type="molecule type" value="Genomic_DNA"/>
</dbReference>
<dbReference type="Proteomes" id="UP000434582">
    <property type="component" value="Unassembled WGS sequence"/>
</dbReference>
<dbReference type="Gene3D" id="3.40.140.10">
    <property type="entry name" value="Cytidine Deaminase, domain 2"/>
    <property type="match status" value="1"/>
</dbReference>
<organism evidence="17 18">
    <name type="scientific">Roseospira navarrensis</name>
    <dbReference type="NCBI Taxonomy" id="140058"/>
    <lineage>
        <taxon>Bacteria</taxon>
        <taxon>Pseudomonadati</taxon>
        <taxon>Pseudomonadota</taxon>
        <taxon>Alphaproteobacteria</taxon>
        <taxon>Rhodospirillales</taxon>
        <taxon>Rhodospirillaceae</taxon>
        <taxon>Roseospira</taxon>
    </lineage>
</organism>
<dbReference type="NCBIfam" id="TIGR00326">
    <property type="entry name" value="eubact_ribD"/>
    <property type="match status" value="1"/>
</dbReference>
<keyword evidence="18" id="KW-1185">Reference proteome</keyword>
<feature type="binding site" evidence="15">
    <location>
        <position position="78"/>
    </location>
    <ligand>
        <name>Zn(2+)</name>
        <dbReference type="ChEBI" id="CHEBI:29105"/>
        <note>catalytic</note>
    </ligand>
</feature>
<dbReference type="NCBIfam" id="TIGR00227">
    <property type="entry name" value="ribD_Cterm"/>
    <property type="match status" value="1"/>
</dbReference>
<dbReference type="GO" id="GO:0008270">
    <property type="term" value="F:zinc ion binding"/>
    <property type="evidence" value="ECO:0007669"/>
    <property type="project" value="InterPro"/>
</dbReference>
<keyword evidence="6 12" id="KW-0686">Riboflavin biosynthesis</keyword>
<dbReference type="Pfam" id="PF00383">
    <property type="entry name" value="dCMP_cyt_deam_1"/>
    <property type="match status" value="1"/>
</dbReference>
<dbReference type="InterPro" id="IPR050765">
    <property type="entry name" value="Riboflavin_Biosynth_HTPR"/>
</dbReference>
<dbReference type="EC" id="1.1.1.193" evidence="12"/>
<dbReference type="GO" id="GO:0009231">
    <property type="term" value="P:riboflavin biosynthetic process"/>
    <property type="evidence" value="ECO:0007669"/>
    <property type="project" value="UniProtKB-UniPathway"/>
</dbReference>
<evidence type="ECO:0000256" key="9">
    <source>
        <dbReference type="ARBA" id="ARBA00022857"/>
    </source>
</evidence>
<reference evidence="17 18" key="1">
    <citation type="submission" date="2019-10" db="EMBL/GenBank/DDBJ databases">
        <title>Draft whole-genome sequence of the purple nonsulfur photosynthetic bacterium Roseospira navarrensis DSM 15114.</title>
        <authorList>
            <person name="Kyndt J.A."/>
            <person name="Meyer T.E."/>
        </authorList>
    </citation>
    <scope>NUCLEOTIDE SEQUENCE [LARGE SCALE GENOMIC DNA]</scope>
    <source>
        <strain evidence="17 18">DSM 15114</strain>
    </source>
</reference>
<feature type="binding site" evidence="15">
    <location>
        <position position="44"/>
    </location>
    <ligand>
        <name>Zn(2+)</name>
        <dbReference type="ChEBI" id="CHEBI:29105"/>
        <note>catalytic</note>
    </ligand>
</feature>
<feature type="binding site" evidence="14">
    <location>
        <position position="198"/>
    </location>
    <ligand>
        <name>NADP(+)</name>
        <dbReference type="ChEBI" id="CHEBI:58349"/>
    </ligand>
</feature>
<dbReference type="InterPro" id="IPR024072">
    <property type="entry name" value="DHFR-like_dom_sf"/>
</dbReference>
<dbReference type="UniPathway" id="UPA00275">
    <property type="reaction ID" value="UER00401"/>
</dbReference>
<keyword evidence="8 12" id="KW-0862">Zinc</keyword>
<dbReference type="InterPro" id="IPR016193">
    <property type="entry name" value="Cytidine_deaminase-like"/>
</dbReference>
<dbReference type="GO" id="GO:0008835">
    <property type="term" value="F:diaminohydroxyphosphoribosylaminopyrimidine deaminase activity"/>
    <property type="evidence" value="ECO:0007669"/>
    <property type="project" value="UniProtKB-EC"/>
</dbReference>
<dbReference type="GO" id="GO:0050661">
    <property type="term" value="F:NADP binding"/>
    <property type="evidence" value="ECO:0007669"/>
    <property type="project" value="InterPro"/>
</dbReference>
<keyword evidence="12 17" id="KW-0378">Hydrolase</keyword>
<evidence type="ECO:0000256" key="11">
    <source>
        <dbReference type="ARBA" id="ARBA00023268"/>
    </source>
</evidence>
<feature type="active site" description="Proton donor" evidence="13">
    <location>
        <position position="46"/>
    </location>
</feature>
<feature type="binding site" evidence="14">
    <location>
        <position position="152"/>
    </location>
    <ligand>
        <name>NADP(+)</name>
        <dbReference type="ChEBI" id="CHEBI:58349"/>
    </ligand>
</feature>
<feature type="binding site" evidence="14">
    <location>
        <position position="182"/>
    </location>
    <ligand>
        <name>substrate</name>
    </ligand>
</feature>
<proteinExistence type="inferred from homology"/>
<dbReference type="PROSITE" id="PS00903">
    <property type="entry name" value="CYT_DCMP_DEAMINASES_1"/>
    <property type="match status" value="1"/>
</dbReference>
<keyword evidence="10 12" id="KW-0560">Oxidoreductase</keyword>
<keyword evidence="9 12" id="KW-0521">NADP</keyword>
<feature type="binding site" evidence="14">
    <location>
        <position position="202"/>
    </location>
    <ligand>
        <name>substrate</name>
    </ligand>
</feature>
<name>A0A7X2D1E3_9PROT</name>
<dbReference type="InterPro" id="IPR016192">
    <property type="entry name" value="APOBEC/CMP_deaminase_Zn-bd"/>
</dbReference>
<dbReference type="InterPro" id="IPR002125">
    <property type="entry name" value="CMP_dCMP_dom"/>
</dbReference>
<dbReference type="Gene3D" id="3.40.430.10">
    <property type="entry name" value="Dihydrofolate Reductase, subunit A"/>
    <property type="match status" value="1"/>
</dbReference>
<evidence type="ECO:0000256" key="4">
    <source>
        <dbReference type="ARBA" id="ARBA00005259"/>
    </source>
</evidence>
<comment type="pathway">
    <text evidence="2 12">Cofactor biosynthesis; riboflavin biosynthesis; 5-amino-6-(D-ribitylamino)uracil from GTP: step 2/4.</text>
</comment>
<comment type="caution">
    <text evidence="17">The sequence shown here is derived from an EMBL/GenBank/DDBJ whole genome shotgun (WGS) entry which is preliminary data.</text>
</comment>
<gene>
    <name evidence="17" type="primary">ribD</name>
    <name evidence="17" type="ORF">GHC57_00805</name>
</gene>
<feature type="binding site" evidence="14">
    <location>
        <begin position="296"/>
        <end position="302"/>
    </location>
    <ligand>
        <name>NADP(+)</name>
        <dbReference type="ChEBI" id="CHEBI:58349"/>
    </ligand>
</feature>
<sequence>MTAALALAGRGLGRVWPNPAVGCVLARDGRVVGRGWTRPGGRPHAETEALRRAGETARGATAYVTLEPCSHHGKTPPCADALIAAGVARVVAALRDPDPRVSGRGLARLADAGVTVETLPPDHPAAQRAAEINAGFLLRVTQGRPLVTVKAAATLDGRIATASGESRWITGPAARARGHRLRAEHDAIAVGIGTVRADDPLLDCRLPGLEDRSPVRVVFDSRLALSPDSRLAGRTDRAPVWVLCTEPASADRRAALESRGVRVLPVTADGDGRVEIGAALAALGSAGITRLLVEGGGQLIGALLAARRVDRLAWFVAPKLLGEAARPVVAGFGVDRLADCANFAPLDRGAAGPDLLWTLRRVPDPGADGPDGPPVPES</sequence>
<evidence type="ECO:0000256" key="7">
    <source>
        <dbReference type="ARBA" id="ARBA00022723"/>
    </source>
</evidence>
<dbReference type="PIRSF" id="PIRSF006769">
    <property type="entry name" value="RibD"/>
    <property type="match status" value="1"/>
</dbReference>
<comment type="pathway">
    <text evidence="3 12">Cofactor biosynthesis; riboflavin biosynthesis; 5-amino-6-(D-ribitylamino)uracil from GTP: step 3/4.</text>
</comment>
<comment type="function">
    <text evidence="1 12">Converts 2,5-diamino-6-(ribosylamino)-4(3h)-pyrimidinone 5'-phosphate into 5-amino-6-(ribosylamino)-2,4(1h,3h)-pyrimidinedione 5'-phosphate.</text>
</comment>
<accession>A0A7X2D1E3</accession>
<dbReference type="SUPFAM" id="SSF53597">
    <property type="entry name" value="Dihydrofolate reductase-like"/>
    <property type="match status" value="1"/>
</dbReference>
<feature type="binding site" evidence="14">
    <location>
        <position position="168"/>
    </location>
    <ligand>
        <name>NADP(+)</name>
        <dbReference type="ChEBI" id="CHEBI:58349"/>
    </ligand>
</feature>
<comment type="catalytic activity">
    <reaction evidence="12">
        <text>5-amino-6-(5-phospho-D-ribitylamino)uracil + NADP(+) = 5-amino-6-(5-phospho-D-ribosylamino)uracil + NADPH + H(+)</text>
        <dbReference type="Rhea" id="RHEA:17845"/>
        <dbReference type="ChEBI" id="CHEBI:15378"/>
        <dbReference type="ChEBI" id="CHEBI:57783"/>
        <dbReference type="ChEBI" id="CHEBI:58349"/>
        <dbReference type="ChEBI" id="CHEBI:58421"/>
        <dbReference type="ChEBI" id="CHEBI:58453"/>
        <dbReference type="EC" id="1.1.1.193"/>
    </reaction>
</comment>
<dbReference type="OrthoDB" id="9800865at2"/>
<dbReference type="CDD" id="cd01284">
    <property type="entry name" value="Riboflavin_deaminase-reductase"/>
    <property type="match status" value="1"/>
</dbReference>
<dbReference type="InterPro" id="IPR004794">
    <property type="entry name" value="Eubact_RibD"/>
</dbReference>
<evidence type="ECO:0000256" key="2">
    <source>
        <dbReference type="ARBA" id="ARBA00004882"/>
    </source>
</evidence>
<evidence type="ECO:0000256" key="5">
    <source>
        <dbReference type="ARBA" id="ARBA00007417"/>
    </source>
</evidence>
<evidence type="ECO:0000256" key="8">
    <source>
        <dbReference type="ARBA" id="ARBA00022833"/>
    </source>
</evidence>
<evidence type="ECO:0000313" key="18">
    <source>
        <dbReference type="Proteomes" id="UP000434582"/>
    </source>
</evidence>
<keyword evidence="11" id="KW-0511">Multifunctional enzyme</keyword>
<evidence type="ECO:0000256" key="6">
    <source>
        <dbReference type="ARBA" id="ARBA00022619"/>
    </source>
</evidence>
<evidence type="ECO:0000256" key="12">
    <source>
        <dbReference type="PIRNR" id="PIRNR006769"/>
    </source>
</evidence>
<comment type="similarity">
    <text evidence="5 12">In the C-terminal section; belongs to the HTP reductase family.</text>
</comment>
<protein>
    <recommendedName>
        <fullName evidence="12">Riboflavin biosynthesis protein RibD</fullName>
    </recommendedName>
    <domain>
        <recommendedName>
            <fullName evidence="12">Diaminohydroxyphosphoribosylaminopyrimidine deaminase</fullName>
            <shortName evidence="12">DRAP deaminase</shortName>
            <ecNumber evidence="12">3.5.4.26</ecNumber>
        </recommendedName>
        <alternativeName>
            <fullName evidence="12">Riboflavin-specific deaminase</fullName>
        </alternativeName>
    </domain>
    <domain>
        <recommendedName>
            <fullName evidence="12">5-amino-6-(5-phosphoribosylamino)uracil reductase</fullName>
            <ecNumber evidence="12">1.1.1.193</ecNumber>
        </recommendedName>
        <alternativeName>
            <fullName evidence="12">HTP reductase</fullName>
        </alternativeName>
    </domain>
</protein>
<evidence type="ECO:0000256" key="14">
    <source>
        <dbReference type="PIRSR" id="PIRSR006769-2"/>
    </source>
</evidence>
<dbReference type="SUPFAM" id="SSF53927">
    <property type="entry name" value="Cytidine deaminase-like"/>
    <property type="match status" value="1"/>
</dbReference>
<evidence type="ECO:0000256" key="1">
    <source>
        <dbReference type="ARBA" id="ARBA00002151"/>
    </source>
</evidence>
<dbReference type="AlphaFoldDB" id="A0A7X2D1E3"/>
<feature type="domain" description="CMP/dCMP-type deaminase" evidence="16">
    <location>
        <begin position="1"/>
        <end position="117"/>
    </location>
</feature>
<dbReference type="EC" id="3.5.4.26" evidence="12"/>
<comment type="cofactor">
    <cofactor evidence="12 15">
        <name>Zn(2+)</name>
        <dbReference type="ChEBI" id="CHEBI:29105"/>
    </cofactor>
    <text evidence="12 15">Binds 1 zinc ion.</text>
</comment>
<feature type="binding site" evidence="14">
    <location>
        <position position="205"/>
    </location>
    <ligand>
        <name>substrate</name>
    </ligand>
</feature>
<keyword evidence="7 12" id="KW-0479">Metal-binding</keyword>
<dbReference type="Pfam" id="PF01872">
    <property type="entry name" value="RibD_C"/>
    <property type="match status" value="1"/>
</dbReference>
<evidence type="ECO:0000256" key="13">
    <source>
        <dbReference type="PIRSR" id="PIRSR006769-1"/>
    </source>
</evidence>
<feature type="binding site" evidence="14">
    <location>
        <position position="194"/>
    </location>
    <ligand>
        <name>NADP(+)</name>
        <dbReference type="ChEBI" id="CHEBI:58349"/>
    </ligand>
</feature>
<evidence type="ECO:0000313" key="17">
    <source>
        <dbReference type="EMBL" id="MQX35049.1"/>
    </source>
</evidence>
<dbReference type="InterPro" id="IPR002734">
    <property type="entry name" value="RibDG_C"/>
</dbReference>
<evidence type="ECO:0000259" key="16">
    <source>
        <dbReference type="PROSITE" id="PS51747"/>
    </source>
</evidence>
<dbReference type="PANTHER" id="PTHR38011">
    <property type="entry name" value="DIHYDROFOLATE REDUCTASE FAMILY PROTEIN (AFU_ORTHOLOGUE AFUA_8G06820)"/>
    <property type="match status" value="1"/>
</dbReference>